<proteinExistence type="predicted"/>
<evidence type="ECO:0000313" key="2">
    <source>
        <dbReference type="Proteomes" id="UP000789920"/>
    </source>
</evidence>
<name>A0ACA9MM05_9GLOM</name>
<dbReference type="Proteomes" id="UP000789920">
    <property type="component" value="Unassembled WGS sequence"/>
</dbReference>
<dbReference type="EMBL" id="CAJVQC010009043">
    <property type="protein sequence ID" value="CAG8599706.1"/>
    <property type="molecule type" value="Genomic_DNA"/>
</dbReference>
<feature type="non-terminal residue" evidence="1">
    <location>
        <position position="1"/>
    </location>
</feature>
<keyword evidence="2" id="KW-1185">Reference proteome</keyword>
<gene>
    <name evidence="1" type="ORF">RPERSI_LOCUS5868</name>
</gene>
<evidence type="ECO:0000313" key="1">
    <source>
        <dbReference type="EMBL" id="CAG8599706.1"/>
    </source>
</evidence>
<accession>A0ACA9MM05</accession>
<comment type="caution">
    <text evidence="1">The sequence shown here is derived from an EMBL/GenBank/DDBJ whole genome shotgun (WGS) entry which is preliminary data.</text>
</comment>
<reference evidence="1" key="1">
    <citation type="submission" date="2021-06" db="EMBL/GenBank/DDBJ databases">
        <authorList>
            <person name="Kallberg Y."/>
            <person name="Tangrot J."/>
            <person name="Rosling A."/>
        </authorList>
    </citation>
    <scope>NUCLEOTIDE SEQUENCE</scope>
    <source>
        <strain evidence="1">MA461A</strain>
    </source>
</reference>
<sequence>ISGTPLGDSIVRPRIVRELDWCEHVWPKELKAFEYPKVQLYCLMSIKDSFTDFHIDFGGTSVFYHVIKGSKIFYFVRPTPPNLKKYSRWISSPEQSMTFFADLVKDCYEVRICAGWIHAVYTPEDAIVIGGNFLHGYNIGGQLAIYEIEKRVDVPAKYRFPYFEKICWFAGKKYYKILKENPDSLSQREEKGLVELALFLSKLSSKLERNSKISSEERQSIKENIPTEVRDPAKLSRRLSRRINKHISRYSEETDTQLDSTSKNHYELHNICADERLGSSPESRLNAPTKIRLKIVSKKRNIDDVNIKDSEDIKGVNEMADNMIESVNEHQSKRMHLSSSQANDIDGLYGGKQDDSPLTPQSGSTISWHEEDKFFREL</sequence>
<organism evidence="1 2">
    <name type="scientific">Racocetra persica</name>
    <dbReference type="NCBI Taxonomy" id="160502"/>
    <lineage>
        <taxon>Eukaryota</taxon>
        <taxon>Fungi</taxon>
        <taxon>Fungi incertae sedis</taxon>
        <taxon>Mucoromycota</taxon>
        <taxon>Glomeromycotina</taxon>
        <taxon>Glomeromycetes</taxon>
        <taxon>Diversisporales</taxon>
        <taxon>Gigasporaceae</taxon>
        <taxon>Racocetra</taxon>
    </lineage>
</organism>
<protein>
    <submittedName>
        <fullName evidence="1">27762_t:CDS:1</fullName>
    </submittedName>
</protein>